<keyword evidence="10" id="KW-0813">Transport</keyword>
<evidence type="ECO:0000256" key="6">
    <source>
        <dbReference type="ARBA" id="ARBA00023303"/>
    </source>
</evidence>
<keyword evidence="12" id="KW-1185">Reference proteome</keyword>
<organism evidence="11 12">
    <name type="scientific">Streptomonospora nanhaiensis</name>
    <dbReference type="NCBI Taxonomy" id="1323731"/>
    <lineage>
        <taxon>Bacteria</taxon>
        <taxon>Bacillati</taxon>
        <taxon>Actinomycetota</taxon>
        <taxon>Actinomycetes</taxon>
        <taxon>Streptosporangiales</taxon>
        <taxon>Nocardiopsidaceae</taxon>
        <taxon>Streptomonospora</taxon>
    </lineage>
</organism>
<dbReference type="RefSeq" id="WP_179768025.1">
    <property type="nucleotide sequence ID" value="NZ_JACCFO010000001.1"/>
</dbReference>
<keyword evidence="2 10" id="KW-1003">Cell membrane</keyword>
<dbReference type="PANTHER" id="PTHR28259">
    <property type="entry name" value="FLUORIDE EXPORT PROTEIN 1-RELATED"/>
    <property type="match status" value="1"/>
</dbReference>
<comment type="similarity">
    <text evidence="7 10">Belongs to the fluoride channel Fluc/FEX (TC 1.A.43) family.</text>
</comment>
<dbReference type="EMBL" id="JACCFO010000001">
    <property type="protein sequence ID" value="NYI96699.1"/>
    <property type="molecule type" value="Genomic_DNA"/>
</dbReference>
<dbReference type="PANTHER" id="PTHR28259:SF1">
    <property type="entry name" value="FLUORIDE EXPORT PROTEIN 1-RELATED"/>
    <property type="match status" value="1"/>
</dbReference>
<evidence type="ECO:0000256" key="3">
    <source>
        <dbReference type="ARBA" id="ARBA00022692"/>
    </source>
</evidence>
<dbReference type="GO" id="GO:0046872">
    <property type="term" value="F:metal ion binding"/>
    <property type="evidence" value="ECO:0007669"/>
    <property type="project" value="UniProtKB-KW"/>
</dbReference>
<dbReference type="InterPro" id="IPR003691">
    <property type="entry name" value="FluC"/>
</dbReference>
<evidence type="ECO:0000313" key="11">
    <source>
        <dbReference type="EMBL" id="NYI96699.1"/>
    </source>
</evidence>
<keyword evidence="4 10" id="KW-1133">Transmembrane helix</keyword>
<keyword evidence="5 10" id="KW-0472">Membrane</keyword>
<name>A0A853BM94_9ACTN</name>
<evidence type="ECO:0000313" key="12">
    <source>
        <dbReference type="Proteomes" id="UP000575985"/>
    </source>
</evidence>
<protein>
    <recommendedName>
        <fullName evidence="10">Fluoride-specific ion channel FluC</fullName>
    </recommendedName>
</protein>
<dbReference type="AlphaFoldDB" id="A0A853BM94"/>
<reference evidence="11 12" key="1">
    <citation type="submission" date="2020-07" db="EMBL/GenBank/DDBJ databases">
        <title>Sequencing the genomes of 1000 actinobacteria strains.</title>
        <authorList>
            <person name="Klenk H.-P."/>
        </authorList>
    </citation>
    <scope>NUCLEOTIDE SEQUENCE [LARGE SCALE GENOMIC DNA]</scope>
    <source>
        <strain evidence="11 12">DSM 45927</strain>
    </source>
</reference>
<dbReference type="Proteomes" id="UP000575985">
    <property type="component" value="Unassembled WGS sequence"/>
</dbReference>
<feature type="transmembrane region" description="Helical" evidence="10">
    <location>
        <begin position="60"/>
        <end position="79"/>
    </location>
</feature>
<evidence type="ECO:0000256" key="4">
    <source>
        <dbReference type="ARBA" id="ARBA00022989"/>
    </source>
</evidence>
<dbReference type="GO" id="GO:0140114">
    <property type="term" value="P:cellular detoxification of fluoride"/>
    <property type="evidence" value="ECO:0007669"/>
    <property type="project" value="UniProtKB-UniRule"/>
</dbReference>
<keyword evidence="10" id="KW-0406">Ion transport</keyword>
<feature type="transmembrane region" description="Helical" evidence="10">
    <location>
        <begin position="91"/>
        <end position="118"/>
    </location>
</feature>
<comment type="caution">
    <text evidence="11">The sequence shown here is derived from an EMBL/GenBank/DDBJ whole genome shotgun (WGS) entry which is preliminary data.</text>
</comment>
<evidence type="ECO:0000256" key="5">
    <source>
        <dbReference type="ARBA" id="ARBA00023136"/>
    </source>
</evidence>
<feature type="binding site" evidence="10">
    <location>
        <position position="72"/>
    </location>
    <ligand>
        <name>Na(+)</name>
        <dbReference type="ChEBI" id="CHEBI:29101"/>
        <note>structural</note>
    </ligand>
</feature>
<keyword evidence="6 10" id="KW-0407">Ion channel</keyword>
<proteinExistence type="inferred from homology"/>
<evidence type="ECO:0000256" key="8">
    <source>
        <dbReference type="ARBA" id="ARBA00035585"/>
    </source>
</evidence>
<gene>
    <name evidence="10" type="primary">fluC</name>
    <name evidence="10" type="synonym">crcB</name>
    <name evidence="11" type="ORF">HNR12_002976</name>
</gene>
<comment type="function">
    <text evidence="9 10">Fluoride-specific ion channel. Important for reducing fluoride concentration in the cell, thus reducing its toxicity.</text>
</comment>
<evidence type="ECO:0000256" key="10">
    <source>
        <dbReference type="HAMAP-Rule" id="MF_00454"/>
    </source>
</evidence>
<keyword evidence="10" id="KW-0915">Sodium</keyword>
<sequence>MTVLLAALGAAIGAPLRYLTDRFVGRLTGSALPWGTLTVNAVACLLLGAATALTLPEWAAALVATGVLGGLSTYSAFGYETFALLRTGRRWLAFANAAVSIAVGLAALTAGLAVGAALTG</sequence>
<keyword evidence="3 10" id="KW-0812">Transmembrane</keyword>
<comment type="subcellular location">
    <subcellularLocation>
        <location evidence="1 10">Cell membrane</location>
        <topology evidence="1 10">Multi-pass membrane protein</topology>
    </subcellularLocation>
</comment>
<evidence type="ECO:0000256" key="9">
    <source>
        <dbReference type="ARBA" id="ARBA00049940"/>
    </source>
</evidence>
<evidence type="ECO:0000256" key="7">
    <source>
        <dbReference type="ARBA" id="ARBA00035120"/>
    </source>
</evidence>
<dbReference type="GO" id="GO:0062054">
    <property type="term" value="F:fluoride channel activity"/>
    <property type="evidence" value="ECO:0007669"/>
    <property type="project" value="UniProtKB-UniRule"/>
</dbReference>
<feature type="transmembrane region" description="Helical" evidence="10">
    <location>
        <begin position="37"/>
        <end position="55"/>
    </location>
</feature>
<comment type="activity regulation">
    <text evidence="10">Na(+) is not transported, but it plays an essential structural role and its presence is essential for fluoride channel function.</text>
</comment>
<dbReference type="HAMAP" id="MF_00454">
    <property type="entry name" value="FluC"/>
    <property type="match status" value="1"/>
</dbReference>
<keyword evidence="10" id="KW-0479">Metal-binding</keyword>
<feature type="binding site" evidence="10">
    <location>
        <position position="69"/>
    </location>
    <ligand>
        <name>Na(+)</name>
        <dbReference type="ChEBI" id="CHEBI:29101"/>
        <note>structural</note>
    </ligand>
</feature>
<accession>A0A853BM94</accession>
<evidence type="ECO:0000256" key="2">
    <source>
        <dbReference type="ARBA" id="ARBA00022475"/>
    </source>
</evidence>
<dbReference type="GO" id="GO:0005886">
    <property type="term" value="C:plasma membrane"/>
    <property type="evidence" value="ECO:0007669"/>
    <property type="project" value="UniProtKB-SubCell"/>
</dbReference>
<evidence type="ECO:0000256" key="1">
    <source>
        <dbReference type="ARBA" id="ARBA00004651"/>
    </source>
</evidence>
<dbReference type="Pfam" id="PF02537">
    <property type="entry name" value="CRCB"/>
    <property type="match status" value="1"/>
</dbReference>
<comment type="catalytic activity">
    <reaction evidence="8">
        <text>fluoride(in) = fluoride(out)</text>
        <dbReference type="Rhea" id="RHEA:76159"/>
        <dbReference type="ChEBI" id="CHEBI:17051"/>
    </reaction>
    <physiologicalReaction direction="left-to-right" evidence="8">
        <dbReference type="Rhea" id="RHEA:76160"/>
    </physiologicalReaction>
</comment>